<keyword evidence="3" id="KW-1185">Reference proteome</keyword>
<evidence type="ECO:0000256" key="1">
    <source>
        <dbReference type="SAM" id="MobiDB-lite"/>
    </source>
</evidence>
<accession>A0A1R1PYA5</accession>
<protein>
    <submittedName>
        <fullName evidence="2">Uncharacterized protein</fullName>
    </submittedName>
</protein>
<name>A0A1R1PYA5_ZANCU</name>
<reference evidence="3" key="1">
    <citation type="submission" date="2017-01" db="EMBL/GenBank/DDBJ databases">
        <authorList>
            <person name="Wang Y."/>
            <person name="White M."/>
            <person name="Kvist S."/>
            <person name="Moncalvo J.-M."/>
        </authorList>
    </citation>
    <scope>NUCLEOTIDE SEQUENCE [LARGE SCALE GENOMIC DNA]</scope>
    <source>
        <strain evidence="3">COL-18-3</strain>
    </source>
</reference>
<feature type="region of interest" description="Disordered" evidence="1">
    <location>
        <begin position="1"/>
        <end position="52"/>
    </location>
</feature>
<dbReference type="AlphaFoldDB" id="A0A1R1PYA5"/>
<evidence type="ECO:0000313" key="2">
    <source>
        <dbReference type="EMBL" id="OMH85946.1"/>
    </source>
</evidence>
<feature type="compositionally biased region" description="Acidic residues" evidence="1">
    <location>
        <begin position="7"/>
        <end position="29"/>
    </location>
</feature>
<dbReference type="Proteomes" id="UP000188320">
    <property type="component" value="Unassembled WGS sequence"/>
</dbReference>
<comment type="caution">
    <text evidence="2">The sequence shown here is derived from an EMBL/GenBank/DDBJ whole genome shotgun (WGS) entry which is preliminary data.</text>
</comment>
<dbReference type="EMBL" id="LSSK01000027">
    <property type="protein sequence ID" value="OMH85946.1"/>
    <property type="molecule type" value="Genomic_DNA"/>
</dbReference>
<evidence type="ECO:0000313" key="3">
    <source>
        <dbReference type="Proteomes" id="UP000188320"/>
    </source>
</evidence>
<organism evidence="2 3">
    <name type="scientific">Zancudomyces culisetae</name>
    <name type="common">Gut fungus</name>
    <name type="synonym">Smittium culisetae</name>
    <dbReference type="NCBI Taxonomy" id="1213189"/>
    <lineage>
        <taxon>Eukaryota</taxon>
        <taxon>Fungi</taxon>
        <taxon>Fungi incertae sedis</taxon>
        <taxon>Zoopagomycota</taxon>
        <taxon>Kickxellomycotina</taxon>
        <taxon>Harpellomycetes</taxon>
        <taxon>Harpellales</taxon>
        <taxon>Legeriomycetaceae</taxon>
        <taxon>Zancudomyces</taxon>
    </lineage>
</organism>
<proteinExistence type="predicted"/>
<sequence length="152" mass="17067">MNREDTSDGEQDSFEDSEDESLEDEEEENGYYPTGGSSFESGKKGGYVGDTSYGNYDSTGMGVFEYLRNGVGDGGSTKPVKMQLSKPVESKSGKLYVFEDDTGERVEVRCNRCYKEDFGDIEDFMKHSDKVHGVKYNDKQEVINECGIYEVM</sequence>
<gene>
    <name evidence="2" type="ORF">AX774_g488</name>
</gene>